<feature type="non-terminal residue" evidence="1">
    <location>
        <position position="1"/>
    </location>
</feature>
<dbReference type="KEGG" id="loa:LOAG_14649"/>
<dbReference type="InterPro" id="IPR050136">
    <property type="entry name" value="FA_oxidation_alpha_subunit"/>
</dbReference>
<organism evidence="1">
    <name type="scientific">Loa loa</name>
    <name type="common">Eye worm</name>
    <name type="synonym">Filaria loa</name>
    <dbReference type="NCBI Taxonomy" id="7209"/>
    <lineage>
        <taxon>Eukaryota</taxon>
        <taxon>Metazoa</taxon>
        <taxon>Ecdysozoa</taxon>
        <taxon>Nematoda</taxon>
        <taxon>Chromadorea</taxon>
        <taxon>Rhabditida</taxon>
        <taxon>Spirurina</taxon>
        <taxon>Spiruromorpha</taxon>
        <taxon>Filarioidea</taxon>
        <taxon>Onchocercidae</taxon>
        <taxon>Loa</taxon>
    </lineage>
</organism>
<reference evidence="1" key="1">
    <citation type="submission" date="2012-04" db="EMBL/GenBank/DDBJ databases">
        <title>The Genome Sequence of Loa loa.</title>
        <authorList>
            <consortium name="The Broad Institute Genome Sequencing Platform"/>
            <consortium name="Broad Institute Genome Sequencing Center for Infectious Disease"/>
            <person name="Nutman T.B."/>
            <person name="Fink D.L."/>
            <person name="Russ C."/>
            <person name="Young S."/>
            <person name="Zeng Q."/>
            <person name="Gargeya S."/>
            <person name="Alvarado L."/>
            <person name="Berlin A."/>
            <person name="Chapman S.B."/>
            <person name="Chen Z."/>
            <person name="Freedman E."/>
            <person name="Gellesch M."/>
            <person name="Goldberg J."/>
            <person name="Griggs A."/>
            <person name="Gujja S."/>
            <person name="Heilman E.R."/>
            <person name="Heiman D."/>
            <person name="Howarth C."/>
            <person name="Mehta T."/>
            <person name="Neiman D."/>
            <person name="Pearson M."/>
            <person name="Roberts A."/>
            <person name="Saif S."/>
            <person name="Shea T."/>
            <person name="Shenoy N."/>
            <person name="Sisk P."/>
            <person name="Stolte C."/>
            <person name="Sykes S."/>
            <person name="White J."/>
            <person name="Yandava C."/>
            <person name="Haas B."/>
            <person name="Henn M.R."/>
            <person name="Nusbaum C."/>
            <person name="Birren B."/>
        </authorList>
    </citation>
    <scope>NUCLEOTIDE SEQUENCE [LARGE SCALE GENOMIC DNA]</scope>
</reference>
<dbReference type="PANTHER" id="PTHR43612">
    <property type="entry name" value="TRIFUNCTIONAL ENZYME SUBUNIT ALPHA"/>
    <property type="match status" value="1"/>
</dbReference>
<protein>
    <submittedName>
        <fullName evidence="1">Uncharacterized protein</fullName>
    </submittedName>
</protein>
<dbReference type="GO" id="GO:0016509">
    <property type="term" value="F:long-chain (3S)-3-hydroxyacyl-CoA dehydrogenase (NAD+) activity"/>
    <property type="evidence" value="ECO:0007669"/>
    <property type="project" value="TreeGrafter"/>
</dbReference>
<dbReference type="AlphaFoldDB" id="A0A1S0THE0"/>
<dbReference type="SUPFAM" id="SSF48179">
    <property type="entry name" value="6-phosphogluconate dehydrogenase C-terminal domain-like"/>
    <property type="match status" value="1"/>
</dbReference>
<name>A0A1S0THE0_LOALO</name>
<dbReference type="GO" id="GO:0004300">
    <property type="term" value="F:enoyl-CoA hydratase activity"/>
    <property type="evidence" value="ECO:0007669"/>
    <property type="project" value="TreeGrafter"/>
</dbReference>
<gene>
    <name evidence="1" type="ORF">LOAG_14649</name>
</gene>
<dbReference type="CTD" id="9952130"/>
<dbReference type="Gene3D" id="1.10.1040.10">
    <property type="entry name" value="N-(1-d-carboxylethyl)-l-norvaline Dehydrogenase, domain 2"/>
    <property type="match status" value="1"/>
</dbReference>
<dbReference type="InterPro" id="IPR008927">
    <property type="entry name" value="6-PGluconate_DH-like_C_sf"/>
</dbReference>
<dbReference type="GO" id="GO:0006635">
    <property type="term" value="P:fatty acid beta-oxidation"/>
    <property type="evidence" value="ECO:0007669"/>
    <property type="project" value="TreeGrafter"/>
</dbReference>
<evidence type="ECO:0000313" key="1">
    <source>
        <dbReference type="EMBL" id="EFO13878.2"/>
    </source>
</evidence>
<dbReference type="PANTHER" id="PTHR43612:SF3">
    <property type="entry name" value="TRIFUNCTIONAL ENZYME SUBUNIT ALPHA, MITOCHONDRIAL"/>
    <property type="match status" value="1"/>
</dbReference>
<dbReference type="OrthoDB" id="10004768at2759"/>
<accession>A0A1S0THE0</accession>
<dbReference type="GO" id="GO:0016507">
    <property type="term" value="C:mitochondrial fatty acid beta-oxidation multienzyme complex"/>
    <property type="evidence" value="ECO:0007669"/>
    <property type="project" value="TreeGrafter"/>
</dbReference>
<dbReference type="InParanoid" id="A0A1S0THE0"/>
<sequence length="67" mass="7579">SDGDTASVFGVGFPPFWGGPFRFVDMYGADKLIGNMLRYAEAYPSEQFKPAQIIQDHAKRNTKFYPE</sequence>
<dbReference type="RefSeq" id="XP_003150191.2">
    <property type="nucleotide sequence ID" value="XM_003150143.2"/>
</dbReference>
<proteinExistence type="predicted"/>
<dbReference type="InterPro" id="IPR013328">
    <property type="entry name" value="6PGD_dom2"/>
</dbReference>
<dbReference type="GeneID" id="9952130"/>
<dbReference type="EMBL" id="JH713294">
    <property type="protein sequence ID" value="EFO13878.2"/>
    <property type="molecule type" value="Genomic_DNA"/>
</dbReference>